<dbReference type="InterPro" id="IPR042092">
    <property type="entry name" value="PsdUridine_s_RsuA/RluB/E/F_cat"/>
</dbReference>
<dbReference type="InterPro" id="IPR050343">
    <property type="entry name" value="RsuA_PseudoU_synthase"/>
</dbReference>
<dbReference type="CDD" id="cd02870">
    <property type="entry name" value="PseudoU_synth_RsuA_like"/>
    <property type="match status" value="1"/>
</dbReference>
<dbReference type="Pfam" id="PF00849">
    <property type="entry name" value="PseudoU_synth_2"/>
    <property type="match status" value="1"/>
</dbReference>
<proteinExistence type="inferred from homology"/>
<dbReference type="InterPro" id="IPR020103">
    <property type="entry name" value="PsdUridine_synth_cat_dom_sf"/>
</dbReference>
<dbReference type="SUPFAM" id="SSF55120">
    <property type="entry name" value="Pseudouridine synthase"/>
    <property type="match status" value="1"/>
</dbReference>
<dbReference type="PANTHER" id="PTHR47683">
    <property type="entry name" value="PSEUDOURIDINE SYNTHASE FAMILY PROTEIN-RELATED"/>
    <property type="match status" value="1"/>
</dbReference>
<dbReference type="EMBL" id="UOEK01000641">
    <property type="protein sequence ID" value="VAW09723.1"/>
    <property type="molecule type" value="Genomic_DNA"/>
</dbReference>
<evidence type="ECO:0000259" key="3">
    <source>
        <dbReference type="Pfam" id="PF00849"/>
    </source>
</evidence>
<dbReference type="FunFam" id="3.30.70.1560:FF:000001">
    <property type="entry name" value="Pseudouridine synthase"/>
    <property type="match status" value="1"/>
</dbReference>
<dbReference type="PROSITE" id="PS01149">
    <property type="entry name" value="PSI_RSU"/>
    <property type="match status" value="1"/>
</dbReference>
<dbReference type="Gene3D" id="3.30.70.580">
    <property type="entry name" value="Pseudouridine synthase I, catalytic domain, N-terminal subdomain"/>
    <property type="match status" value="1"/>
</dbReference>
<dbReference type="InterPro" id="IPR000748">
    <property type="entry name" value="PsdUridine_synth_RsuA/RluB/E/F"/>
</dbReference>
<dbReference type="EC" id="5.4.99.22" evidence="4"/>
<name>A0A3B0T109_9ZZZZ</name>
<gene>
    <name evidence="4" type="ORF">MNBD_ACTINO02-2108</name>
</gene>
<dbReference type="GO" id="GO:0005829">
    <property type="term" value="C:cytosol"/>
    <property type="evidence" value="ECO:0007669"/>
    <property type="project" value="UniProtKB-ARBA"/>
</dbReference>
<organism evidence="4">
    <name type="scientific">hydrothermal vent metagenome</name>
    <dbReference type="NCBI Taxonomy" id="652676"/>
    <lineage>
        <taxon>unclassified sequences</taxon>
        <taxon>metagenomes</taxon>
        <taxon>ecological metagenomes</taxon>
    </lineage>
</organism>
<evidence type="ECO:0000256" key="1">
    <source>
        <dbReference type="ARBA" id="ARBA00008348"/>
    </source>
</evidence>
<reference evidence="4" key="1">
    <citation type="submission" date="2018-06" db="EMBL/GenBank/DDBJ databases">
        <authorList>
            <person name="Zhirakovskaya E."/>
        </authorList>
    </citation>
    <scope>NUCLEOTIDE SEQUENCE</scope>
</reference>
<sequence length="192" mass="20978">MPLPVRPGLVYRLLYKPIGVVSTVTDPHGRPVVVDLVPTEPMVHPVGRLDADSEGLLLLTNDGDLTHRLTHPSFGVEKTYQVIVEGAMTNARAARLVREGVVLEDGPAKPVRAVVKGTQGTTSIVEIVLAEGRNREVRRIFEALGNPVSRLVRTAIGPLKDSSLKPGTYRELTSDEVRSLYTVSSQRARMQQ</sequence>
<evidence type="ECO:0000313" key="4">
    <source>
        <dbReference type="EMBL" id="VAW09723.1"/>
    </source>
</evidence>
<evidence type="ECO:0000256" key="2">
    <source>
        <dbReference type="ARBA" id="ARBA00023235"/>
    </source>
</evidence>
<dbReference type="PANTHER" id="PTHR47683:SF2">
    <property type="entry name" value="RNA-BINDING S4 DOMAIN-CONTAINING PROTEIN"/>
    <property type="match status" value="1"/>
</dbReference>
<keyword evidence="2 4" id="KW-0413">Isomerase</keyword>
<dbReference type="InterPro" id="IPR020094">
    <property type="entry name" value="TruA/RsuA/RluB/E/F_N"/>
</dbReference>
<dbReference type="Gene3D" id="3.30.70.1560">
    <property type="entry name" value="Alpha-L RNA-binding motif"/>
    <property type="match status" value="1"/>
</dbReference>
<accession>A0A3B0T109</accession>
<feature type="domain" description="Pseudouridine synthase RsuA/RluA-like" evidence="3">
    <location>
        <begin position="13"/>
        <end position="143"/>
    </location>
</feature>
<dbReference type="NCBIfam" id="TIGR00093">
    <property type="entry name" value="pseudouridine synthase"/>
    <property type="match status" value="1"/>
</dbReference>
<dbReference type="GO" id="GO:0003723">
    <property type="term" value="F:RNA binding"/>
    <property type="evidence" value="ECO:0007669"/>
    <property type="project" value="InterPro"/>
</dbReference>
<comment type="similarity">
    <text evidence="1">Belongs to the pseudouridine synthase RsuA family.</text>
</comment>
<dbReference type="GO" id="GO:0006364">
    <property type="term" value="P:rRNA processing"/>
    <property type="evidence" value="ECO:0007669"/>
    <property type="project" value="UniProtKB-ARBA"/>
</dbReference>
<dbReference type="InterPro" id="IPR018496">
    <property type="entry name" value="PsdUridine_synth_RsuA/RluB_CS"/>
</dbReference>
<dbReference type="InterPro" id="IPR006145">
    <property type="entry name" value="PsdUridine_synth_RsuA/RluA"/>
</dbReference>
<dbReference type="AlphaFoldDB" id="A0A3B0T109"/>
<protein>
    <submittedName>
        <fullName evidence="4">Ribosomal large subunit pseudouridine synthase B</fullName>
        <ecNumber evidence="4">5.4.99.22</ecNumber>
    </submittedName>
</protein>
<dbReference type="GO" id="GO:0160139">
    <property type="term" value="F:23S rRNA pseudouridine(2605) synthase activity"/>
    <property type="evidence" value="ECO:0007669"/>
    <property type="project" value="UniProtKB-EC"/>
</dbReference>
<dbReference type="GO" id="GO:0001522">
    <property type="term" value="P:pseudouridine synthesis"/>
    <property type="evidence" value="ECO:0007669"/>
    <property type="project" value="InterPro"/>
</dbReference>